<comment type="caution">
    <text evidence="1">The sequence shown here is derived from an EMBL/GenBank/DDBJ whole genome shotgun (WGS) entry which is preliminary data.</text>
</comment>
<dbReference type="OrthoDB" id="2146005at2759"/>
<dbReference type="EMBL" id="MCOG01000243">
    <property type="protein sequence ID" value="ORY22725.1"/>
    <property type="molecule type" value="Genomic_DNA"/>
</dbReference>
<sequence>MNLDILTNDNEYTPWLIITKLIPSQEIDEIKNILDPKLISEIEDLYNECNLYKEIHSEYRNETESVLNKKPSDSKDFNKLINGSSFQISILKDKIKSLIFNLKKVQRSNLKVNKIPESTNNIVNYILKENEIQTQENIIEQLKDKIIPSFENIKNSDSTQKIDFLSIDPIVEELKTHLLKEKNYLLKKIDLYHYLLDNEKLYREKIEDFSNQEPPSLKAFQEASKELFENIQKETEEYNFNLIFDINRKDTKESEKVISKKSNNKKSKVKPNFFDHQYTLDNIENNTYGTNENIPINKINANKKKENKINDKVNKKIKHKKQKEKSMISNESQLFGENSLMNNNILKELKNNDFKSETNSRVPTSPTLHRSPSREFIVNSSSSHMPLSLPLTSLVPSINLPFSQRSSIPNNKVLLNPIIPHPPIKPIRNDKIFSRKRYNVISTPPSIATSSKII</sequence>
<dbReference type="STRING" id="1754190.A0A1Y2ALA2"/>
<dbReference type="Pfam" id="PF15669">
    <property type="entry name" value="CCDC24"/>
    <property type="match status" value="1"/>
</dbReference>
<proteinExistence type="predicted"/>
<reference evidence="1 2" key="1">
    <citation type="submission" date="2016-08" db="EMBL/GenBank/DDBJ databases">
        <title>A Parts List for Fungal Cellulosomes Revealed by Comparative Genomics.</title>
        <authorList>
            <consortium name="DOE Joint Genome Institute"/>
            <person name="Haitjema C.H."/>
            <person name="Gilmore S.P."/>
            <person name="Henske J.K."/>
            <person name="Solomon K.V."/>
            <person name="De Groot R."/>
            <person name="Kuo A."/>
            <person name="Mondo S.J."/>
            <person name="Salamov A.A."/>
            <person name="Labutti K."/>
            <person name="Zhao Z."/>
            <person name="Chiniquy J."/>
            <person name="Barry K."/>
            <person name="Brewer H.M."/>
            <person name="Purvine S.O."/>
            <person name="Wright A.T."/>
            <person name="Boxma B."/>
            <person name="Van Alen T."/>
            <person name="Hackstein J.H."/>
            <person name="Baker S.E."/>
            <person name="Grigoriev I.V."/>
            <person name="O'Malley M.A."/>
        </authorList>
    </citation>
    <scope>NUCLEOTIDE SEQUENCE [LARGE SCALE GENOMIC DNA]</scope>
    <source>
        <strain evidence="1 2">G1</strain>
    </source>
</reference>
<dbReference type="InterPro" id="IPR031367">
    <property type="entry name" value="CCDC24"/>
</dbReference>
<name>A0A1Y2ALA2_9FUNG</name>
<evidence type="ECO:0000313" key="1">
    <source>
        <dbReference type="EMBL" id="ORY22725.1"/>
    </source>
</evidence>
<dbReference type="PANTHER" id="PTHR28601:SF1">
    <property type="entry name" value="COILED-COIL DOMAIN-CONTAINING PROTEIN 24"/>
    <property type="match status" value="1"/>
</dbReference>
<protein>
    <submittedName>
        <fullName evidence="1">Uncharacterized protein</fullName>
    </submittedName>
</protein>
<dbReference type="Proteomes" id="UP000193920">
    <property type="component" value="Unassembled WGS sequence"/>
</dbReference>
<accession>A0A1Y2ALA2</accession>
<gene>
    <name evidence="1" type="ORF">LY90DRAFT_675765</name>
</gene>
<keyword evidence="2" id="KW-1185">Reference proteome</keyword>
<dbReference type="PANTHER" id="PTHR28601">
    <property type="entry name" value="COILED-COIL DOMAIN-CONTAINING PROTEIN 24"/>
    <property type="match status" value="1"/>
</dbReference>
<organism evidence="1 2">
    <name type="scientific">Neocallimastix californiae</name>
    <dbReference type="NCBI Taxonomy" id="1754190"/>
    <lineage>
        <taxon>Eukaryota</taxon>
        <taxon>Fungi</taxon>
        <taxon>Fungi incertae sedis</taxon>
        <taxon>Chytridiomycota</taxon>
        <taxon>Chytridiomycota incertae sedis</taxon>
        <taxon>Neocallimastigomycetes</taxon>
        <taxon>Neocallimastigales</taxon>
        <taxon>Neocallimastigaceae</taxon>
        <taxon>Neocallimastix</taxon>
    </lineage>
</organism>
<dbReference type="AlphaFoldDB" id="A0A1Y2ALA2"/>
<evidence type="ECO:0000313" key="2">
    <source>
        <dbReference type="Proteomes" id="UP000193920"/>
    </source>
</evidence>